<proteinExistence type="predicted"/>
<gene>
    <name evidence="1" type="ORF">AYI70_g10551</name>
</gene>
<reference evidence="1 2" key="1">
    <citation type="submission" date="2017-01" db="EMBL/GenBank/DDBJ databases">
        <authorList>
            <person name="Mah S.A."/>
            <person name="Swanson W.J."/>
            <person name="Moy G.W."/>
            <person name="Vacquier V.D."/>
        </authorList>
    </citation>
    <scope>NUCLEOTIDE SEQUENCE [LARGE SCALE GENOMIC DNA]</scope>
    <source>
        <strain evidence="1 2">GSMNP</strain>
    </source>
</reference>
<evidence type="ECO:0000313" key="1">
    <source>
        <dbReference type="EMBL" id="OMJ10066.1"/>
    </source>
</evidence>
<dbReference type="Proteomes" id="UP000187283">
    <property type="component" value="Unassembled WGS sequence"/>
</dbReference>
<evidence type="ECO:0000313" key="2">
    <source>
        <dbReference type="Proteomes" id="UP000187283"/>
    </source>
</evidence>
<name>A0A1R1X603_9FUNG</name>
<dbReference type="AlphaFoldDB" id="A0A1R1X603"/>
<keyword evidence="2" id="KW-1185">Reference proteome</keyword>
<comment type="caution">
    <text evidence="1">The sequence shown here is derived from an EMBL/GenBank/DDBJ whole genome shotgun (WGS) entry which is preliminary data.</text>
</comment>
<dbReference type="EMBL" id="LSSN01005178">
    <property type="protein sequence ID" value="OMJ10066.1"/>
    <property type="molecule type" value="Genomic_DNA"/>
</dbReference>
<organism evidence="1 2">
    <name type="scientific">Smittium culicis</name>
    <dbReference type="NCBI Taxonomy" id="133412"/>
    <lineage>
        <taxon>Eukaryota</taxon>
        <taxon>Fungi</taxon>
        <taxon>Fungi incertae sedis</taxon>
        <taxon>Zoopagomycota</taxon>
        <taxon>Kickxellomycotina</taxon>
        <taxon>Harpellomycetes</taxon>
        <taxon>Harpellales</taxon>
        <taxon>Legeriomycetaceae</taxon>
        <taxon>Smittium</taxon>
    </lineage>
</organism>
<accession>A0A1R1X603</accession>
<sequence length="66" mass="7582">MDCNADTRGQFAVIFEDVPLVDARQRRVAHSVFVQQGIDEFVHKRQAETPIYFASSPHPKKKIKIN</sequence>
<protein>
    <submittedName>
        <fullName evidence="1">Uncharacterized protein</fullName>
    </submittedName>
</protein>